<protein>
    <submittedName>
        <fullName evidence="3">Uncharacterized protein</fullName>
    </submittedName>
</protein>
<name>A0ABP1RMT0_9HEXA</name>
<evidence type="ECO:0000313" key="4">
    <source>
        <dbReference type="Proteomes" id="UP001642540"/>
    </source>
</evidence>
<reference evidence="3 4" key="1">
    <citation type="submission" date="2024-08" db="EMBL/GenBank/DDBJ databases">
        <authorList>
            <person name="Cucini C."/>
            <person name="Frati F."/>
        </authorList>
    </citation>
    <scope>NUCLEOTIDE SEQUENCE [LARGE SCALE GENOMIC DNA]</scope>
</reference>
<keyword evidence="1" id="KW-0175">Coiled coil</keyword>
<dbReference type="Proteomes" id="UP001642540">
    <property type="component" value="Unassembled WGS sequence"/>
</dbReference>
<feature type="region of interest" description="Disordered" evidence="2">
    <location>
        <begin position="151"/>
        <end position="303"/>
    </location>
</feature>
<keyword evidence="4" id="KW-1185">Reference proteome</keyword>
<proteinExistence type="predicted"/>
<sequence>METLTFNIPDCVIEIIKTIDGEENSSTYVQARDYINELIEQIKSLIDHHAHQCRENQILTGQIRLLTDDLVFLNGTVNRLQDRNEEVSKKYSSLETEFKKCEIKCENLKNEVEVLKAQKTVALVDVQKSKSTRKEASQSPQIQQQIGAITADDEEDEADPGASDNEKISVELETQPKNLAKERKSTNPGRKNVTFASETTTKSISSRVSQVKKQVPNEKRKSESKQGNPRGVSETNSCSRTRSMAPPKTSQNITDNPRRVSETNSRPRTRLSMATIPPRNTSTRSNVPTTRSGLRRQSSATGM</sequence>
<evidence type="ECO:0000313" key="3">
    <source>
        <dbReference type="EMBL" id="CAL8131141.1"/>
    </source>
</evidence>
<feature type="compositionally biased region" description="Polar residues" evidence="2">
    <location>
        <begin position="233"/>
        <end position="255"/>
    </location>
</feature>
<feature type="coiled-coil region" evidence="1">
    <location>
        <begin position="70"/>
        <end position="125"/>
    </location>
</feature>
<organism evidence="3 4">
    <name type="scientific">Orchesella dallaii</name>
    <dbReference type="NCBI Taxonomy" id="48710"/>
    <lineage>
        <taxon>Eukaryota</taxon>
        <taxon>Metazoa</taxon>
        <taxon>Ecdysozoa</taxon>
        <taxon>Arthropoda</taxon>
        <taxon>Hexapoda</taxon>
        <taxon>Collembola</taxon>
        <taxon>Entomobryomorpha</taxon>
        <taxon>Entomobryoidea</taxon>
        <taxon>Orchesellidae</taxon>
        <taxon>Orchesellinae</taxon>
        <taxon>Orchesella</taxon>
    </lineage>
</organism>
<evidence type="ECO:0000256" key="2">
    <source>
        <dbReference type="SAM" id="MobiDB-lite"/>
    </source>
</evidence>
<gene>
    <name evidence="3" type="ORF">ODALV1_LOCUS24043</name>
</gene>
<feature type="compositionally biased region" description="Polar residues" evidence="2">
    <location>
        <begin position="278"/>
        <end position="303"/>
    </location>
</feature>
<dbReference type="EMBL" id="CAXLJM020000086">
    <property type="protein sequence ID" value="CAL8131141.1"/>
    <property type="molecule type" value="Genomic_DNA"/>
</dbReference>
<comment type="caution">
    <text evidence="3">The sequence shown here is derived from an EMBL/GenBank/DDBJ whole genome shotgun (WGS) entry which is preliminary data.</text>
</comment>
<feature type="compositionally biased region" description="Polar residues" evidence="2">
    <location>
        <begin position="186"/>
        <end position="212"/>
    </location>
</feature>
<accession>A0ABP1RMT0</accession>
<feature type="compositionally biased region" description="Basic and acidic residues" evidence="2">
    <location>
        <begin position="215"/>
        <end position="224"/>
    </location>
</feature>
<evidence type="ECO:0000256" key="1">
    <source>
        <dbReference type="SAM" id="Coils"/>
    </source>
</evidence>